<evidence type="ECO:0000256" key="1">
    <source>
        <dbReference type="ARBA" id="ARBA00004496"/>
    </source>
</evidence>
<dbReference type="GO" id="GO:0003723">
    <property type="term" value="F:RNA binding"/>
    <property type="evidence" value="ECO:0007669"/>
    <property type="project" value="UniProtKB-UniRule"/>
</dbReference>
<evidence type="ECO:0000256" key="2">
    <source>
        <dbReference type="ARBA" id="ARBA00022490"/>
    </source>
</evidence>
<dbReference type="InterPro" id="IPR038129">
    <property type="entry name" value="Nanos_sf"/>
</dbReference>
<dbReference type="PROSITE" id="PS51522">
    <property type="entry name" value="ZF_NANOS"/>
    <property type="match status" value="1"/>
</dbReference>
<dbReference type="Pfam" id="PF05741">
    <property type="entry name" value="zf-nanos"/>
    <property type="match status" value="1"/>
</dbReference>
<feature type="region of interest" description="Disordered" evidence="9">
    <location>
        <begin position="210"/>
        <end position="237"/>
    </location>
</feature>
<dbReference type="GO" id="GO:0005737">
    <property type="term" value="C:cytoplasm"/>
    <property type="evidence" value="ECO:0007669"/>
    <property type="project" value="UniProtKB-SubCell"/>
</dbReference>
<dbReference type="WBParaSite" id="SVE_1004500.1">
    <property type="protein sequence ID" value="SVE_1004500.1"/>
    <property type="gene ID" value="SVE_1004500"/>
</dbReference>
<comment type="subcellular location">
    <subcellularLocation>
        <location evidence="1">Cytoplasm</location>
    </subcellularLocation>
</comment>
<keyword evidence="3" id="KW-0479">Metal-binding</keyword>
<reference evidence="11" key="1">
    <citation type="submission" date="2014-07" db="EMBL/GenBank/DDBJ databases">
        <authorList>
            <person name="Martin A.A"/>
            <person name="De Silva N."/>
        </authorList>
    </citation>
    <scope>NUCLEOTIDE SEQUENCE</scope>
</reference>
<evidence type="ECO:0000256" key="3">
    <source>
        <dbReference type="ARBA" id="ARBA00022723"/>
    </source>
</evidence>
<evidence type="ECO:0000256" key="9">
    <source>
        <dbReference type="SAM" id="MobiDB-lite"/>
    </source>
</evidence>
<keyword evidence="2" id="KW-0963">Cytoplasm</keyword>
<evidence type="ECO:0000256" key="6">
    <source>
        <dbReference type="ARBA" id="ARBA00022845"/>
    </source>
</evidence>
<evidence type="ECO:0000313" key="12">
    <source>
        <dbReference type="WBParaSite" id="SVE_1004500.1"/>
    </source>
</evidence>
<accession>A0A0K0FM18</accession>
<keyword evidence="7 8" id="KW-0694">RNA-binding</keyword>
<dbReference type="GO" id="GO:0008270">
    <property type="term" value="F:zinc ion binding"/>
    <property type="evidence" value="ECO:0007669"/>
    <property type="project" value="UniProtKB-KW"/>
</dbReference>
<name>A0A0K0FM18_STRVS</name>
<keyword evidence="4 8" id="KW-0863">Zinc-finger</keyword>
<dbReference type="AlphaFoldDB" id="A0A0K0FM18"/>
<keyword evidence="5" id="KW-0862">Zinc</keyword>
<dbReference type="PANTHER" id="PTHR12887">
    <property type="entry name" value="NANOS PROTEIN"/>
    <property type="match status" value="1"/>
</dbReference>
<dbReference type="GO" id="GO:0006417">
    <property type="term" value="P:regulation of translation"/>
    <property type="evidence" value="ECO:0007669"/>
    <property type="project" value="UniProtKB-UniRule"/>
</dbReference>
<protein>
    <submittedName>
        <fullName evidence="12">Nanos-type domain-containing protein</fullName>
    </submittedName>
</protein>
<dbReference type="STRING" id="75913.A0A0K0FM18"/>
<evidence type="ECO:0000256" key="7">
    <source>
        <dbReference type="ARBA" id="ARBA00022884"/>
    </source>
</evidence>
<reference evidence="12" key="2">
    <citation type="submission" date="2015-08" db="UniProtKB">
        <authorList>
            <consortium name="WormBaseParasite"/>
        </authorList>
    </citation>
    <scope>IDENTIFICATION</scope>
</reference>
<dbReference type="InterPro" id="IPR024161">
    <property type="entry name" value="Znf_nanos-typ"/>
</dbReference>
<evidence type="ECO:0000259" key="10">
    <source>
        <dbReference type="PROSITE" id="PS51522"/>
    </source>
</evidence>
<evidence type="ECO:0000313" key="11">
    <source>
        <dbReference type="Proteomes" id="UP000035680"/>
    </source>
</evidence>
<feature type="compositionally biased region" description="Polar residues" evidence="9">
    <location>
        <begin position="213"/>
        <end position="237"/>
    </location>
</feature>
<dbReference type="InterPro" id="IPR008705">
    <property type="entry name" value="Nanos/Xcar2"/>
</dbReference>
<dbReference type="Gene3D" id="4.10.60.30">
    <property type="entry name" value="Nanos, RNA-binding domain"/>
    <property type="match status" value="1"/>
</dbReference>
<evidence type="ECO:0000256" key="4">
    <source>
        <dbReference type="ARBA" id="ARBA00022771"/>
    </source>
</evidence>
<evidence type="ECO:0000256" key="8">
    <source>
        <dbReference type="PROSITE-ProRule" id="PRU00855"/>
    </source>
</evidence>
<organism evidence="11 12">
    <name type="scientific">Strongyloides venezuelensis</name>
    <name type="common">Threadworm</name>
    <dbReference type="NCBI Taxonomy" id="75913"/>
    <lineage>
        <taxon>Eukaryota</taxon>
        <taxon>Metazoa</taxon>
        <taxon>Ecdysozoa</taxon>
        <taxon>Nematoda</taxon>
        <taxon>Chromadorea</taxon>
        <taxon>Rhabditida</taxon>
        <taxon>Tylenchina</taxon>
        <taxon>Panagrolaimomorpha</taxon>
        <taxon>Strongyloidoidea</taxon>
        <taxon>Strongyloididae</taxon>
        <taxon>Strongyloides</taxon>
    </lineage>
</organism>
<sequence length="314" mass="35847">MARALHYLFRIFFYYCSNVILSRLTNMQNMYSYEYDLKPLDLCETSSFLKESLKRYEANECERLIHESFCASFKDDDVLPPSLENVFEVSMFERSQDSSKSDLSSSISPVSKLLSSSYKQFVGKSSNTQNPNGILATERCSDKRLSNNLNNLNGITPTFFNGNPMTNNDFAACWYALFNSNMSDHRNGIPFLKATPSLGREPFTSMLAKPMRQPNSYDSNGQNTTSKNQSATKSPKQSFHCSFCFNNERVRCERQKIEFNANNPKGLWNKHNNKDEKGIVTCPFLRKLICPSCGATGDFAHTRRHCPLNNSIYK</sequence>
<evidence type="ECO:0000256" key="5">
    <source>
        <dbReference type="ARBA" id="ARBA00022833"/>
    </source>
</evidence>
<proteinExistence type="inferred from homology"/>
<comment type="similarity">
    <text evidence="8">Belongs to the nanos family.</text>
</comment>
<dbReference type="Proteomes" id="UP000035680">
    <property type="component" value="Unassembled WGS sequence"/>
</dbReference>
<feature type="domain" description="Nanos-type" evidence="10">
    <location>
        <begin position="240"/>
        <end position="308"/>
    </location>
</feature>
<keyword evidence="11" id="KW-1185">Reference proteome</keyword>
<keyword evidence="6 8" id="KW-0810">Translation regulation</keyword>